<dbReference type="EMBL" id="QRNO01000032">
    <property type="protein sequence ID" value="RHK50320.1"/>
    <property type="molecule type" value="Genomic_DNA"/>
</dbReference>
<evidence type="ECO:0000259" key="1">
    <source>
        <dbReference type="Pfam" id="PF07883"/>
    </source>
</evidence>
<dbReference type="Gene3D" id="2.60.120.10">
    <property type="entry name" value="Jelly Rolls"/>
    <property type="match status" value="1"/>
</dbReference>
<dbReference type="RefSeq" id="WP_007898611.1">
    <property type="nucleotide sequence ID" value="NZ_CAUEDA010000005.1"/>
</dbReference>
<dbReference type="Pfam" id="PF07883">
    <property type="entry name" value="Cupin_2"/>
    <property type="match status" value="1"/>
</dbReference>
<evidence type="ECO:0000313" key="2">
    <source>
        <dbReference type="EMBL" id="RHK50320.1"/>
    </source>
</evidence>
<dbReference type="Proteomes" id="UP000286598">
    <property type="component" value="Unassembled WGS sequence"/>
</dbReference>
<feature type="domain" description="Cupin type-2" evidence="1">
    <location>
        <begin position="28"/>
        <end position="81"/>
    </location>
</feature>
<dbReference type="SUPFAM" id="SSF51182">
    <property type="entry name" value="RmlC-like cupins"/>
    <property type="match status" value="1"/>
</dbReference>
<proteinExistence type="predicted"/>
<dbReference type="InterPro" id="IPR013096">
    <property type="entry name" value="Cupin_2"/>
</dbReference>
<sequence>MKQTIKPIGQEINTLGKVINNKELMLVHLHLKSGEQIPSHDHKGQEVFFTIVAGTVEVVLDDTEIHRISTGTVLHFPGEAHVGVNAIEESDFFVYLINRQ</sequence>
<keyword evidence="3" id="KW-1185">Reference proteome</keyword>
<evidence type="ECO:0000313" key="3">
    <source>
        <dbReference type="Proteomes" id="UP000286598"/>
    </source>
</evidence>
<dbReference type="GeneID" id="78336776"/>
<comment type="caution">
    <text evidence="2">The sequence shown here is derived from an EMBL/GenBank/DDBJ whole genome shotgun (WGS) entry which is preliminary data.</text>
</comment>
<name>A0A3C0CFT2_9BACT</name>
<dbReference type="InterPro" id="IPR011051">
    <property type="entry name" value="RmlC_Cupin_sf"/>
</dbReference>
<dbReference type="OrthoDB" id="1074360at2"/>
<dbReference type="InterPro" id="IPR014710">
    <property type="entry name" value="RmlC-like_jellyroll"/>
</dbReference>
<accession>A0A3C0CFT2</accession>
<dbReference type="AlphaFoldDB" id="A0A3C0CFT2"/>
<protein>
    <submittedName>
        <fullName evidence="2">Cupin domain-containing protein</fullName>
    </submittedName>
</protein>
<reference evidence="2 3" key="1">
    <citation type="submission" date="2018-08" db="EMBL/GenBank/DDBJ databases">
        <title>A genome reference for cultivated species of the human gut microbiota.</title>
        <authorList>
            <person name="Zou Y."/>
            <person name="Xue W."/>
            <person name="Luo G."/>
        </authorList>
    </citation>
    <scope>NUCLEOTIDE SEQUENCE [LARGE SCALE GENOMIC DNA]</scope>
    <source>
        <strain evidence="2 3">AF42-9</strain>
    </source>
</reference>
<gene>
    <name evidence="2" type="ORF">DW060_07455</name>
</gene>
<organism evidence="2 3">
    <name type="scientific">Leyella stercorea</name>
    <dbReference type="NCBI Taxonomy" id="363265"/>
    <lineage>
        <taxon>Bacteria</taxon>
        <taxon>Pseudomonadati</taxon>
        <taxon>Bacteroidota</taxon>
        <taxon>Bacteroidia</taxon>
        <taxon>Bacteroidales</taxon>
        <taxon>Prevotellaceae</taxon>
        <taxon>Leyella</taxon>
    </lineage>
</organism>